<evidence type="ECO:0000313" key="3">
    <source>
        <dbReference type="Proteomes" id="UP000799757"/>
    </source>
</evidence>
<proteinExistence type="predicted"/>
<evidence type="ECO:0000313" key="2">
    <source>
        <dbReference type="EMBL" id="KAF2790889.1"/>
    </source>
</evidence>
<feature type="compositionally biased region" description="Basic and acidic residues" evidence="1">
    <location>
        <begin position="149"/>
        <end position="159"/>
    </location>
</feature>
<name>A0A6A6X3I8_9PLEO</name>
<feature type="region of interest" description="Disordered" evidence="1">
    <location>
        <begin position="149"/>
        <end position="199"/>
    </location>
</feature>
<accession>A0A6A6X3I8</accession>
<reference evidence="2" key="1">
    <citation type="journal article" date="2020" name="Stud. Mycol.">
        <title>101 Dothideomycetes genomes: a test case for predicting lifestyles and emergence of pathogens.</title>
        <authorList>
            <person name="Haridas S."/>
            <person name="Albert R."/>
            <person name="Binder M."/>
            <person name="Bloem J."/>
            <person name="Labutti K."/>
            <person name="Salamov A."/>
            <person name="Andreopoulos B."/>
            <person name="Baker S."/>
            <person name="Barry K."/>
            <person name="Bills G."/>
            <person name="Bluhm B."/>
            <person name="Cannon C."/>
            <person name="Castanera R."/>
            <person name="Culley D."/>
            <person name="Daum C."/>
            <person name="Ezra D."/>
            <person name="Gonzalez J."/>
            <person name="Henrissat B."/>
            <person name="Kuo A."/>
            <person name="Liang C."/>
            <person name="Lipzen A."/>
            <person name="Lutzoni F."/>
            <person name="Magnuson J."/>
            <person name="Mondo S."/>
            <person name="Nolan M."/>
            <person name="Ohm R."/>
            <person name="Pangilinan J."/>
            <person name="Park H.-J."/>
            <person name="Ramirez L."/>
            <person name="Alfaro M."/>
            <person name="Sun H."/>
            <person name="Tritt A."/>
            <person name="Yoshinaga Y."/>
            <person name="Zwiers L.-H."/>
            <person name="Turgeon B."/>
            <person name="Goodwin S."/>
            <person name="Spatafora J."/>
            <person name="Crous P."/>
            <person name="Grigoriev I."/>
        </authorList>
    </citation>
    <scope>NUCLEOTIDE SEQUENCE</scope>
    <source>
        <strain evidence="2">CBS 109.77</strain>
    </source>
</reference>
<feature type="compositionally biased region" description="Basic and acidic residues" evidence="1">
    <location>
        <begin position="1"/>
        <end position="21"/>
    </location>
</feature>
<gene>
    <name evidence="2" type="ORF">K505DRAFT_340049</name>
</gene>
<dbReference type="AlphaFoldDB" id="A0A6A6X3I8"/>
<dbReference type="Proteomes" id="UP000799757">
    <property type="component" value="Unassembled WGS sequence"/>
</dbReference>
<keyword evidence="3" id="KW-1185">Reference proteome</keyword>
<feature type="compositionally biased region" description="Basic residues" evidence="1">
    <location>
        <begin position="164"/>
        <end position="173"/>
    </location>
</feature>
<evidence type="ECO:0000256" key="1">
    <source>
        <dbReference type="SAM" id="MobiDB-lite"/>
    </source>
</evidence>
<organism evidence="2 3">
    <name type="scientific">Melanomma pulvis-pyrius CBS 109.77</name>
    <dbReference type="NCBI Taxonomy" id="1314802"/>
    <lineage>
        <taxon>Eukaryota</taxon>
        <taxon>Fungi</taxon>
        <taxon>Dikarya</taxon>
        <taxon>Ascomycota</taxon>
        <taxon>Pezizomycotina</taxon>
        <taxon>Dothideomycetes</taxon>
        <taxon>Pleosporomycetidae</taxon>
        <taxon>Pleosporales</taxon>
        <taxon>Melanommataceae</taxon>
        <taxon>Melanomma</taxon>
    </lineage>
</organism>
<protein>
    <submittedName>
        <fullName evidence="2">Uncharacterized protein</fullName>
    </submittedName>
</protein>
<feature type="region of interest" description="Disordered" evidence="1">
    <location>
        <begin position="1"/>
        <end position="31"/>
    </location>
</feature>
<sequence>MKVSKEGATGRRVSVEKERRSKTQQAGRKGLGGSKWLMYSEEYARIHNSHSSHEDLSSAKQRMHLKRLGSRQPPARHQAQCARRGRRGVPWCRRTMDRWERAGDCAALERLLGRRDSPWRVLQALVGGRGVRRLQMHHWLAIHRRLTGDSRAPRARTPEQRQPIGRRRLKQTRGLHQTKSTAVPGRRRTVSPAPALHSP</sequence>
<dbReference type="EMBL" id="MU002049">
    <property type="protein sequence ID" value="KAF2790889.1"/>
    <property type="molecule type" value="Genomic_DNA"/>
</dbReference>